<keyword evidence="6" id="KW-0969">Cilium</keyword>
<dbReference type="OrthoDB" id="3268516at2"/>
<evidence type="ECO:0000256" key="4">
    <source>
        <dbReference type="ARBA" id="ARBA00022795"/>
    </source>
</evidence>
<dbReference type="AlphaFoldDB" id="A0A1H3MWT9"/>
<keyword evidence="7" id="KW-1185">Reference proteome</keyword>
<dbReference type="SUPFAM" id="SSF101116">
    <property type="entry name" value="Flagellar export chaperone FliS"/>
    <property type="match status" value="1"/>
</dbReference>
<comment type="subcellular location">
    <subcellularLocation>
        <location evidence="1">Cytoplasm</location>
        <location evidence="1">Cytosol</location>
    </subcellularLocation>
</comment>
<evidence type="ECO:0000256" key="5">
    <source>
        <dbReference type="ARBA" id="ARBA00023186"/>
    </source>
</evidence>
<evidence type="ECO:0000256" key="2">
    <source>
        <dbReference type="ARBA" id="ARBA00008787"/>
    </source>
</evidence>
<sequence>MTPMNPTLRERYLADSVATASPAKLLLMLYDRLLLDLTRAEQALSGGDRAAAAAELFHAQEIVLELRTTLDTSAWDGAPGLASLYGFVLTELVAANVRGDAERVAGVRQVIEPLRDAWREAAAAEAANAAPARVA</sequence>
<dbReference type="EMBL" id="FNPH01000003">
    <property type="protein sequence ID" value="SDY80930.1"/>
    <property type="molecule type" value="Genomic_DNA"/>
</dbReference>
<dbReference type="InterPro" id="IPR003713">
    <property type="entry name" value="FliS"/>
</dbReference>
<evidence type="ECO:0000313" key="6">
    <source>
        <dbReference type="EMBL" id="SDY80930.1"/>
    </source>
</evidence>
<dbReference type="Proteomes" id="UP000242415">
    <property type="component" value="Unassembled WGS sequence"/>
</dbReference>
<gene>
    <name evidence="6" type="ORF">SAMN05444365_103551</name>
</gene>
<evidence type="ECO:0000256" key="1">
    <source>
        <dbReference type="ARBA" id="ARBA00004514"/>
    </source>
</evidence>
<keyword evidence="3" id="KW-0963">Cytoplasm</keyword>
<protein>
    <submittedName>
        <fullName evidence="6">Flagellar protein FliS</fullName>
    </submittedName>
</protein>
<dbReference type="GO" id="GO:0071973">
    <property type="term" value="P:bacterial-type flagellum-dependent cell motility"/>
    <property type="evidence" value="ECO:0007669"/>
    <property type="project" value="TreeGrafter"/>
</dbReference>
<dbReference type="GO" id="GO:0044780">
    <property type="term" value="P:bacterial-type flagellum assembly"/>
    <property type="evidence" value="ECO:0007669"/>
    <property type="project" value="InterPro"/>
</dbReference>
<accession>A0A1H3MWT9</accession>
<evidence type="ECO:0000256" key="3">
    <source>
        <dbReference type="ARBA" id="ARBA00022490"/>
    </source>
</evidence>
<dbReference type="GO" id="GO:0005829">
    <property type="term" value="C:cytosol"/>
    <property type="evidence" value="ECO:0007669"/>
    <property type="project" value="UniProtKB-SubCell"/>
</dbReference>
<name>A0A1H3MWT9_9ACTN</name>
<dbReference type="RefSeq" id="WP_091555597.1">
    <property type="nucleotide sequence ID" value="NZ_FNPH01000003.1"/>
</dbReference>
<evidence type="ECO:0000313" key="7">
    <source>
        <dbReference type="Proteomes" id="UP000242415"/>
    </source>
</evidence>
<organism evidence="6 7">
    <name type="scientific">Micromonospora pattaloongensis</name>
    <dbReference type="NCBI Taxonomy" id="405436"/>
    <lineage>
        <taxon>Bacteria</taxon>
        <taxon>Bacillati</taxon>
        <taxon>Actinomycetota</taxon>
        <taxon>Actinomycetes</taxon>
        <taxon>Micromonosporales</taxon>
        <taxon>Micromonosporaceae</taxon>
        <taxon>Micromonospora</taxon>
    </lineage>
</organism>
<proteinExistence type="inferred from homology"/>
<dbReference type="Gene3D" id="1.20.120.340">
    <property type="entry name" value="Flagellar protein FliS"/>
    <property type="match status" value="1"/>
</dbReference>
<keyword evidence="4" id="KW-1005">Bacterial flagellum biogenesis</keyword>
<dbReference type="InterPro" id="IPR036584">
    <property type="entry name" value="FliS_sf"/>
</dbReference>
<keyword evidence="6" id="KW-0282">Flagellum</keyword>
<keyword evidence="5" id="KW-0143">Chaperone</keyword>
<dbReference type="NCBIfam" id="TIGR00208">
    <property type="entry name" value="fliS"/>
    <property type="match status" value="1"/>
</dbReference>
<keyword evidence="6" id="KW-0966">Cell projection</keyword>
<comment type="similarity">
    <text evidence="2">Belongs to the FliS family.</text>
</comment>
<reference evidence="7" key="1">
    <citation type="submission" date="2016-10" db="EMBL/GenBank/DDBJ databases">
        <authorList>
            <person name="Varghese N."/>
            <person name="Submissions S."/>
        </authorList>
    </citation>
    <scope>NUCLEOTIDE SEQUENCE [LARGE SCALE GENOMIC DNA]</scope>
    <source>
        <strain evidence="7">DSM 45245</strain>
    </source>
</reference>
<dbReference type="PANTHER" id="PTHR34773:SF1">
    <property type="entry name" value="FLAGELLAR SECRETION CHAPERONE FLIS"/>
    <property type="match status" value="1"/>
</dbReference>
<dbReference type="PANTHER" id="PTHR34773">
    <property type="entry name" value="FLAGELLAR SECRETION CHAPERONE FLIS"/>
    <property type="match status" value="1"/>
</dbReference>
<dbReference type="STRING" id="405436.SAMN05444365_103551"/>
<dbReference type="Pfam" id="PF02561">
    <property type="entry name" value="FliS"/>
    <property type="match status" value="1"/>
</dbReference>